<evidence type="ECO:0000313" key="2">
    <source>
        <dbReference type="EMBL" id="MCW7553638.1"/>
    </source>
</evidence>
<dbReference type="Pfam" id="PF01381">
    <property type="entry name" value="HTH_3"/>
    <property type="match status" value="1"/>
</dbReference>
<protein>
    <submittedName>
        <fullName evidence="2">Helix-turn-helix domain-containing protein</fullName>
    </submittedName>
</protein>
<organism evidence="2 3">
    <name type="scientific">Endozoicomonas gorgoniicola</name>
    <dbReference type="NCBI Taxonomy" id="1234144"/>
    <lineage>
        <taxon>Bacteria</taxon>
        <taxon>Pseudomonadati</taxon>
        <taxon>Pseudomonadota</taxon>
        <taxon>Gammaproteobacteria</taxon>
        <taxon>Oceanospirillales</taxon>
        <taxon>Endozoicomonadaceae</taxon>
        <taxon>Endozoicomonas</taxon>
    </lineage>
</organism>
<keyword evidence="3" id="KW-1185">Reference proteome</keyword>
<proteinExistence type="predicted"/>
<comment type="caution">
    <text evidence="2">The sequence shown here is derived from an EMBL/GenBank/DDBJ whole genome shotgun (WGS) entry which is preliminary data.</text>
</comment>
<dbReference type="InterPro" id="IPR010982">
    <property type="entry name" value="Lambda_DNA-bd_dom_sf"/>
</dbReference>
<accession>A0ABT3MW93</accession>
<gene>
    <name evidence="2" type="ORF">NX722_13575</name>
</gene>
<feature type="domain" description="HTH cro/C1-type" evidence="1">
    <location>
        <begin position="16"/>
        <end position="72"/>
    </location>
</feature>
<evidence type="ECO:0000313" key="3">
    <source>
        <dbReference type="Proteomes" id="UP001209854"/>
    </source>
</evidence>
<evidence type="ECO:0000259" key="1">
    <source>
        <dbReference type="PROSITE" id="PS50943"/>
    </source>
</evidence>
<dbReference type="PROSITE" id="PS50943">
    <property type="entry name" value="HTH_CROC1"/>
    <property type="match status" value="1"/>
</dbReference>
<dbReference type="CDD" id="cd00093">
    <property type="entry name" value="HTH_XRE"/>
    <property type="match status" value="1"/>
</dbReference>
<sequence>MAGSTDHFPETPHQRLRFARLKAGMTQKQLAEAMHRSLSTVKEWEREDGSYPKTLACVEKLCDLLNISLDWYVRGKGTMRPKKESHFQREMAIVFERLTEEEKNLLLSVAKRMKGK</sequence>
<dbReference type="SUPFAM" id="SSF47413">
    <property type="entry name" value="lambda repressor-like DNA-binding domains"/>
    <property type="match status" value="1"/>
</dbReference>
<dbReference type="Gene3D" id="1.10.260.40">
    <property type="entry name" value="lambda repressor-like DNA-binding domains"/>
    <property type="match status" value="1"/>
</dbReference>
<dbReference type="SMART" id="SM00530">
    <property type="entry name" value="HTH_XRE"/>
    <property type="match status" value="1"/>
</dbReference>
<dbReference type="Proteomes" id="UP001209854">
    <property type="component" value="Unassembled WGS sequence"/>
</dbReference>
<dbReference type="EMBL" id="JAPFCC010000001">
    <property type="protein sequence ID" value="MCW7553638.1"/>
    <property type="molecule type" value="Genomic_DNA"/>
</dbReference>
<name>A0ABT3MW93_9GAMM</name>
<dbReference type="InterPro" id="IPR001387">
    <property type="entry name" value="Cro/C1-type_HTH"/>
</dbReference>
<reference evidence="2 3" key="1">
    <citation type="submission" date="2022-10" db="EMBL/GenBank/DDBJ databases">
        <title>High-quality genome sequences of two octocoral-associated bacteria, Endozoicomonas euniceicola EF212 and Endozoicomonas gorgoniicola PS125.</title>
        <authorList>
            <person name="Chiou Y.-J."/>
            <person name="Chen Y.-H."/>
        </authorList>
    </citation>
    <scope>NUCLEOTIDE SEQUENCE [LARGE SCALE GENOMIC DNA]</scope>
    <source>
        <strain evidence="2 3">PS125</strain>
    </source>
</reference>
<dbReference type="RefSeq" id="WP_262568456.1">
    <property type="nucleotide sequence ID" value="NZ_JAPFCC010000001.1"/>
</dbReference>